<evidence type="ECO:0000259" key="2">
    <source>
        <dbReference type="Pfam" id="PF12234"/>
    </source>
</evidence>
<dbReference type="STRING" id="1330018.A0A167LR22"/>
<dbReference type="InterPro" id="IPR036322">
    <property type="entry name" value="WD40_repeat_dom_sf"/>
</dbReference>
<gene>
    <name evidence="3" type="ORF">CALVIDRAFT_598642</name>
</gene>
<accession>A0A167LR22</accession>
<dbReference type="InterPro" id="IPR001680">
    <property type="entry name" value="WD40_rpt"/>
</dbReference>
<feature type="domain" description="RAVE complex protein Rav1 C-terminal" evidence="2">
    <location>
        <begin position="530"/>
        <end position="1156"/>
    </location>
</feature>
<dbReference type="SUPFAM" id="SSF50978">
    <property type="entry name" value="WD40 repeat-like"/>
    <property type="match status" value="1"/>
</dbReference>
<organism evidence="3 4">
    <name type="scientific">Calocera viscosa (strain TUFC12733)</name>
    <dbReference type="NCBI Taxonomy" id="1330018"/>
    <lineage>
        <taxon>Eukaryota</taxon>
        <taxon>Fungi</taxon>
        <taxon>Dikarya</taxon>
        <taxon>Basidiomycota</taxon>
        <taxon>Agaricomycotina</taxon>
        <taxon>Dacrymycetes</taxon>
        <taxon>Dacrymycetales</taxon>
        <taxon>Dacrymycetaceae</taxon>
        <taxon>Calocera</taxon>
    </lineage>
</organism>
<dbReference type="SMART" id="SM00320">
    <property type="entry name" value="WD40"/>
    <property type="match status" value="4"/>
</dbReference>
<reference evidence="3 4" key="1">
    <citation type="journal article" date="2016" name="Mol. Biol. Evol.">
        <title>Comparative Genomics of Early-Diverging Mushroom-Forming Fungi Provides Insights into the Origins of Lignocellulose Decay Capabilities.</title>
        <authorList>
            <person name="Nagy L.G."/>
            <person name="Riley R."/>
            <person name="Tritt A."/>
            <person name="Adam C."/>
            <person name="Daum C."/>
            <person name="Floudas D."/>
            <person name="Sun H."/>
            <person name="Yadav J.S."/>
            <person name="Pangilinan J."/>
            <person name="Larsson K.H."/>
            <person name="Matsuura K."/>
            <person name="Barry K."/>
            <person name="Labutti K."/>
            <person name="Kuo R."/>
            <person name="Ohm R.A."/>
            <person name="Bhattacharya S.S."/>
            <person name="Shirouzu T."/>
            <person name="Yoshinaga Y."/>
            <person name="Martin F.M."/>
            <person name="Grigoriev I.V."/>
            <person name="Hibbett D.S."/>
        </authorList>
    </citation>
    <scope>NUCLEOTIDE SEQUENCE [LARGE SCALE GENOMIC DNA]</scope>
    <source>
        <strain evidence="3 4">TUFC12733</strain>
    </source>
</reference>
<dbReference type="PANTHER" id="PTHR13950:SF9">
    <property type="entry name" value="RABCONNECTIN-3A"/>
    <property type="match status" value="1"/>
</dbReference>
<dbReference type="Proteomes" id="UP000076738">
    <property type="component" value="Unassembled WGS sequence"/>
</dbReference>
<name>A0A167LR22_CALVF</name>
<feature type="region of interest" description="Disordered" evidence="1">
    <location>
        <begin position="1218"/>
        <end position="1262"/>
    </location>
</feature>
<proteinExistence type="predicted"/>
<keyword evidence="4" id="KW-1185">Reference proteome</keyword>
<dbReference type="AlphaFoldDB" id="A0A167LR22"/>
<feature type="region of interest" description="Disordered" evidence="1">
    <location>
        <begin position="1169"/>
        <end position="1194"/>
    </location>
</feature>
<sequence length="1274" mass="143292">MLQISRVFPGALNEEAGLCFLLHREQQLVAYASQGNVILLKAPTLDVHRVLAFFEAYAGFTELDARICAIAADSDYGLIAAAVGTQVACWVPSAGDAWKVHSTLNVSIPIRSLHHQAGRLLVASDEMVSVWEQRDEGGIVVWSKAWEDRTDSAPVIARLSETGAALAYAYKDSKDVHLIDTRRSTKQILPHPRPISSLTWRRPTAGNRSSLTLYTVTSDSTVRIWQPVLDAPHELRLWGTIDSDSFFSDERAVHVRWLDRSVRPEEGEPLHEDIFFAVDRKGRISLRTVSNIERRPPTLLELHPSQQMPDLHTIAPDNSTAVIPIPSPSDTLVMFLSQHSLQALSVTLSSYLDDIKDDSKPLRPYTTEPFGVQHAETIRGLHLRSDGRAFVTQADTEIILWDATSSTPRTVARWNINCELAAIVDDGVLVYAGKDLVLLAKDGSKRRVQTPAIPILRFLYSGMYLLALSSTHCFEIDRHTLEILGQAPLPDATASIRVPIFGHNREILDVSEDGELTFWRYAHGDFRKLGGLATGIKGVSMAACSVDRRSALVKFDGDQYHLSIWNSRLSEFSSGLEFEYTFSEEILSLRWTFGTSDGLAVSFKTHVVVMWPERMTYFDTTPSWASWLQISVDQFSPLALNGASFLGDGSLVVTAGNQVAIFNPILKEPPPSEPSNLLALLISRIGPLPDWHPQVVLQCLLWNKVDRVKQVIERLAKVVLQEGATTDSIQKGLMHLNDEPYDDEYHESQQTPVSRSAQRHSALFGSETPVMDEEDEWRFSRPLITKLLHVLDERPLPILTINEEEHLEALIETTLEIDEQRRALDANGIRYLISIRSFYILNRKSKESPNVFEQTPVIEARSRIRYRDMVWAYHSDTQELLLQGCTQACNNKMTWSDARALGVFLWLTSNDVLKEQMENVARNEYMAGDDRDPERCSLYYFALGKRRLVHGLWKQAAWHHEQSMMLRFLDNDFDVPRWKTAAMKNAYALLGKKRYQYAAAFFLLAGALQDAVNVCVKQVNDIQLAVAIARVYEQSDDGPVLRSLLLNTVIPMAFSQDNRWLGSWAFWMLHKRDLAVRIIMTPLPDLAMTLDGPIETFGRPNYDDPSLAMLFSQLKAKTLQAAQGTSEIAPQTEFNFVLQIARVFCRMGCHILALDLVRSWSFDRPTAPTPIPQSAVEDDYDMSPTPPPPMRRSSFFSLTGRRRSSVVIDVNLKSLPETRAPSPKLPTVAEDQPADVKAPTAIEAPKPRRTGIGSLMKSAKQDTKVPEFDMDAFF</sequence>
<dbReference type="GO" id="GO:0043291">
    <property type="term" value="C:RAVE complex"/>
    <property type="evidence" value="ECO:0007669"/>
    <property type="project" value="TreeGrafter"/>
</dbReference>
<dbReference type="GO" id="GO:0007035">
    <property type="term" value="P:vacuolar acidification"/>
    <property type="evidence" value="ECO:0007669"/>
    <property type="project" value="TreeGrafter"/>
</dbReference>
<dbReference type="InterPro" id="IPR022033">
    <property type="entry name" value="Rav1p_C"/>
</dbReference>
<dbReference type="Pfam" id="PF12234">
    <property type="entry name" value="Rav1p_C"/>
    <property type="match status" value="1"/>
</dbReference>
<protein>
    <recommendedName>
        <fullName evidence="2">RAVE complex protein Rav1 C-terminal domain-containing protein</fullName>
    </recommendedName>
</protein>
<evidence type="ECO:0000313" key="3">
    <source>
        <dbReference type="EMBL" id="KZO95942.1"/>
    </source>
</evidence>
<dbReference type="EMBL" id="KV417286">
    <property type="protein sequence ID" value="KZO95942.1"/>
    <property type="molecule type" value="Genomic_DNA"/>
</dbReference>
<dbReference type="SUPFAM" id="SSF69322">
    <property type="entry name" value="Tricorn protease domain 2"/>
    <property type="match status" value="1"/>
</dbReference>
<dbReference type="InterPro" id="IPR052208">
    <property type="entry name" value="DmX-like/RAVE_component"/>
</dbReference>
<dbReference type="PANTHER" id="PTHR13950">
    <property type="entry name" value="RABCONNECTIN-RELATED"/>
    <property type="match status" value="1"/>
</dbReference>
<evidence type="ECO:0000256" key="1">
    <source>
        <dbReference type="SAM" id="MobiDB-lite"/>
    </source>
</evidence>
<evidence type="ECO:0000313" key="4">
    <source>
        <dbReference type="Proteomes" id="UP000076738"/>
    </source>
</evidence>
<dbReference type="InterPro" id="IPR015943">
    <property type="entry name" value="WD40/YVTN_repeat-like_dom_sf"/>
</dbReference>
<dbReference type="OrthoDB" id="342131at2759"/>
<dbReference type="Gene3D" id="2.130.10.10">
    <property type="entry name" value="YVTN repeat-like/Quinoprotein amine dehydrogenase"/>
    <property type="match status" value="1"/>
</dbReference>